<keyword evidence="6" id="KW-1185">Reference proteome</keyword>
<dbReference type="InterPro" id="IPR029058">
    <property type="entry name" value="AB_hydrolase_fold"/>
</dbReference>
<dbReference type="PANTHER" id="PTHR11559">
    <property type="entry name" value="CARBOXYLESTERASE"/>
    <property type="match status" value="1"/>
</dbReference>
<dbReference type="Pfam" id="PF00135">
    <property type="entry name" value="COesterase"/>
    <property type="match status" value="1"/>
</dbReference>
<dbReference type="PROSITE" id="PS00122">
    <property type="entry name" value="CARBOXYLESTERASE_B_1"/>
    <property type="match status" value="1"/>
</dbReference>
<reference evidence="5 6" key="1">
    <citation type="submission" date="2023-07" db="EMBL/GenBank/DDBJ databases">
        <title>Sequencing the genomes of 1000 actinobacteria strains.</title>
        <authorList>
            <person name="Klenk H.-P."/>
        </authorList>
    </citation>
    <scope>NUCLEOTIDE SEQUENCE [LARGE SCALE GENOMIC DNA]</scope>
    <source>
        <strain evidence="5 6">DSM 44109</strain>
    </source>
</reference>
<evidence type="ECO:0000256" key="2">
    <source>
        <dbReference type="ARBA" id="ARBA00022801"/>
    </source>
</evidence>
<name>A0ABT9RFK1_9ACTN</name>
<evidence type="ECO:0000259" key="4">
    <source>
        <dbReference type="Pfam" id="PF00135"/>
    </source>
</evidence>
<dbReference type="InterPro" id="IPR019826">
    <property type="entry name" value="Carboxylesterase_B_AS"/>
</dbReference>
<accession>A0ABT9RFK1</accession>
<dbReference type="SUPFAM" id="SSF53474">
    <property type="entry name" value="alpha/beta-Hydrolases"/>
    <property type="match status" value="1"/>
</dbReference>
<evidence type="ECO:0000313" key="5">
    <source>
        <dbReference type="EMBL" id="MDP9868035.1"/>
    </source>
</evidence>
<sequence length="399" mass="41475">MTLAHTALGTLRGVRSAGVRAFKGVRYAAPARRFTAPSPALPWQGVEDAVAPGAPAPQRPGRMGWVPGLEIDPAAGREDCLFLNIWTPSCEGRRPVLVFLHGGAFVFGSGTQRMYDGAALARDHGLVVVTVNYRLGLSGFWYGDAVPANLALRDQIAALEWVRDHIAAFGGDPAEVTLGGHSAGGTSVLALLASAPGLFARAVAMSPVPYGFATRDEAGAWTAAARRALGAEPSEVPLADLLAAEETAVRSAPPVGGLLPVAPVVDGDLLAAHPLDAIRSGAAAPVPLLVTTVTEEARLFAAIGSGDLDTREIFHRPAEEVVRAHRGRARHLVCDHRSPMSRGGIELGACHLVDVPLYFGNHGSPLTGSGPGVAARAGAMTKAFARFCRGEETSDRSGP</sequence>
<dbReference type="EC" id="3.1.1.-" evidence="3"/>
<protein>
    <recommendedName>
        <fullName evidence="3">Carboxylic ester hydrolase</fullName>
        <ecNumber evidence="3">3.1.1.-</ecNumber>
    </recommendedName>
</protein>
<evidence type="ECO:0000256" key="3">
    <source>
        <dbReference type="RuleBase" id="RU361235"/>
    </source>
</evidence>
<dbReference type="PROSITE" id="PS00941">
    <property type="entry name" value="CARBOXYLESTERASE_B_2"/>
    <property type="match status" value="1"/>
</dbReference>
<dbReference type="EMBL" id="JAUSRB010000002">
    <property type="protein sequence ID" value="MDP9868035.1"/>
    <property type="molecule type" value="Genomic_DNA"/>
</dbReference>
<dbReference type="GO" id="GO:0016787">
    <property type="term" value="F:hydrolase activity"/>
    <property type="evidence" value="ECO:0007669"/>
    <property type="project" value="UniProtKB-KW"/>
</dbReference>
<dbReference type="RefSeq" id="WP_306870380.1">
    <property type="nucleotide sequence ID" value="NZ_JAUSRB010000002.1"/>
</dbReference>
<dbReference type="Proteomes" id="UP001230426">
    <property type="component" value="Unassembled WGS sequence"/>
</dbReference>
<dbReference type="InterPro" id="IPR019819">
    <property type="entry name" value="Carboxylesterase_B_CS"/>
</dbReference>
<comment type="caution">
    <text evidence="5">The sequence shown here is derived from an EMBL/GenBank/DDBJ whole genome shotgun (WGS) entry which is preliminary data.</text>
</comment>
<evidence type="ECO:0000256" key="1">
    <source>
        <dbReference type="ARBA" id="ARBA00005964"/>
    </source>
</evidence>
<evidence type="ECO:0000313" key="6">
    <source>
        <dbReference type="Proteomes" id="UP001230426"/>
    </source>
</evidence>
<keyword evidence="2 3" id="KW-0378">Hydrolase</keyword>
<gene>
    <name evidence="5" type="ORF">J2S55_007301</name>
</gene>
<dbReference type="InterPro" id="IPR050309">
    <property type="entry name" value="Type-B_Carboxylest/Lipase"/>
</dbReference>
<dbReference type="InterPro" id="IPR002018">
    <property type="entry name" value="CarbesteraseB"/>
</dbReference>
<organism evidence="5 6">
    <name type="scientific">Streptosporangium brasiliense</name>
    <dbReference type="NCBI Taxonomy" id="47480"/>
    <lineage>
        <taxon>Bacteria</taxon>
        <taxon>Bacillati</taxon>
        <taxon>Actinomycetota</taxon>
        <taxon>Actinomycetes</taxon>
        <taxon>Streptosporangiales</taxon>
        <taxon>Streptosporangiaceae</taxon>
        <taxon>Streptosporangium</taxon>
    </lineage>
</organism>
<feature type="domain" description="Carboxylesterase type B" evidence="4">
    <location>
        <begin position="4"/>
        <end position="309"/>
    </location>
</feature>
<dbReference type="Gene3D" id="3.40.50.1820">
    <property type="entry name" value="alpha/beta hydrolase"/>
    <property type="match status" value="1"/>
</dbReference>
<comment type="similarity">
    <text evidence="1 3">Belongs to the type-B carboxylesterase/lipase family.</text>
</comment>
<proteinExistence type="inferred from homology"/>